<accession>A0A1X7VAU6</accession>
<name>A0A1X7VAU6_AMPQE</name>
<proteinExistence type="predicted"/>
<sequence length="101" mass="11765">MWLDSLKYHRKKLPRETSSFVVINNGYESDFDKFKEEIKGKYYIKENELLHYGMKGADIGESGHIEEKNGKKYVVLSSGEVDELFVWMKDKLDNGGIKDVK</sequence>
<dbReference type="EnsemblMetazoa" id="Aqu2.1.36869_001">
    <property type="protein sequence ID" value="Aqu2.1.36869_001"/>
    <property type="gene ID" value="Aqu2.1.36869"/>
</dbReference>
<reference evidence="1" key="1">
    <citation type="submission" date="2017-05" db="UniProtKB">
        <authorList>
            <consortium name="EnsemblMetazoa"/>
        </authorList>
    </citation>
    <scope>IDENTIFICATION</scope>
</reference>
<evidence type="ECO:0000313" key="1">
    <source>
        <dbReference type="EnsemblMetazoa" id="Aqu2.1.36869_001"/>
    </source>
</evidence>
<protein>
    <submittedName>
        <fullName evidence="1">Uncharacterized protein</fullName>
    </submittedName>
</protein>
<dbReference type="AlphaFoldDB" id="A0A1X7VAU6"/>
<organism evidence="1">
    <name type="scientific">Amphimedon queenslandica</name>
    <name type="common">Sponge</name>
    <dbReference type="NCBI Taxonomy" id="400682"/>
    <lineage>
        <taxon>Eukaryota</taxon>
        <taxon>Metazoa</taxon>
        <taxon>Porifera</taxon>
        <taxon>Demospongiae</taxon>
        <taxon>Heteroscleromorpha</taxon>
        <taxon>Haplosclerida</taxon>
        <taxon>Niphatidae</taxon>
        <taxon>Amphimedon</taxon>
    </lineage>
</organism>
<dbReference type="InParanoid" id="A0A1X7VAU6"/>